<evidence type="ECO:0000313" key="2">
    <source>
        <dbReference type="EMBL" id="KAF2764039.1"/>
    </source>
</evidence>
<evidence type="ECO:0000256" key="1">
    <source>
        <dbReference type="SAM" id="MobiDB-lite"/>
    </source>
</evidence>
<keyword evidence="3" id="KW-1185">Reference proteome</keyword>
<feature type="region of interest" description="Disordered" evidence="1">
    <location>
        <begin position="1"/>
        <end position="51"/>
    </location>
</feature>
<dbReference type="EMBL" id="ML995943">
    <property type="protein sequence ID" value="KAF2764039.1"/>
    <property type="molecule type" value="Genomic_DNA"/>
</dbReference>
<organism evidence="2 3">
    <name type="scientific">Teratosphaeria nubilosa</name>
    <dbReference type="NCBI Taxonomy" id="161662"/>
    <lineage>
        <taxon>Eukaryota</taxon>
        <taxon>Fungi</taxon>
        <taxon>Dikarya</taxon>
        <taxon>Ascomycota</taxon>
        <taxon>Pezizomycotina</taxon>
        <taxon>Dothideomycetes</taxon>
        <taxon>Dothideomycetidae</taxon>
        <taxon>Mycosphaerellales</taxon>
        <taxon>Teratosphaeriaceae</taxon>
        <taxon>Teratosphaeria</taxon>
    </lineage>
</organism>
<reference evidence="2" key="1">
    <citation type="journal article" date="2020" name="Stud. Mycol.">
        <title>101 Dothideomycetes genomes: a test case for predicting lifestyles and emergence of pathogens.</title>
        <authorList>
            <person name="Haridas S."/>
            <person name="Albert R."/>
            <person name="Binder M."/>
            <person name="Bloem J."/>
            <person name="Labutti K."/>
            <person name="Salamov A."/>
            <person name="Andreopoulos B."/>
            <person name="Baker S."/>
            <person name="Barry K."/>
            <person name="Bills G."/>
            <person name="Bluhm B."/>
            <person name="Cannon C."/>
            <person name="Castanera R."/>
            <person name="Culley D."/>
            <person name="Daum C."/>
            <person name="Ezra D."/>
            <person name="Gonzalez J."/>
            <person name="Henrissat B."/>
            <person name="Kuo A."/>
            <person name="Liang C."/>
            <person name="Lipzen A."/>
            <person name="Lutzoni F."/>
            <person name="Magnuson J."/>
            <person name="Mondo S."/>
            <person name="Nolan M."/>
            <person name="Ohm R."/>
            <person name="Pangilinan J."/>
            <person name="Park H.-J."/>
            <person name="Ramirez L."/>
            <person name="Alfaro M."/>
            <person name="Sun H."/>
            <person name="Tritt A."/>
            <person name="Yoshinaga Y."/>
            <person name="Zwiers L.-H."/>
            <person name="Turgeon B."/>
            <person name="Goodwin S."/>
            <person name="Spatafora J."/>
            <person name="Crous P."/>
            <person name="Grigoriev I."/>
        </authorList>
    </citation>
    <scope>NUCLEOTIDE SEQUENCE</scope>
    <source>
        <strain evidence="2">CBS 116005</strain>
    </source>
</reference>
<proteinExistence type="predicted"/>
<protein>
    <submittedName>
        <fullName evidence="2">Uncharacterized protein</fullName>
    </submittedName>
</protein>
<name>A0A6G1KUU9_9PEZI</name>
<gene>
    <name evidence="2" type="ORF">EJ03DRAFT_332188</name>
</gene>
<accession>A0A6G1KUU9</accession>
<dbReference type="AlphaFoldDB" id="A0A6G1KUU9"/>
<sequence length="163" mass="17192">MSRPPPTHPTATSGMPEPINASPGALIESASTSRHSFHNRKTPPSPPTLSINTLLLDPAPMRTRVVLRVTRRELRTASAKIPAPAFADFASASSGLELVENLTLLEPGVWTVVALGVTRRGRRTFSTKPSALAFAGPAAAAPDLEVTHGLHQVLGWEGGHGLD</sequence>
<evidence type="ECO:0000313" key="3">
    <source>
        <dbReference type="Proteomes" id="UP000799436"/>
    </source>
</evidence>
<dbReference type="Proteomes" id="UP000799436">
    <property type="component" value="Unassembled WGS sequence"/>
</dbReference>